<keyword evidence="3" id="KW-0804">Transcription</keyword>
<dbReference type="InterPro" id="IPR012318">
    <property type="entry name" value="HTH_CRP"/>
</dbReference>
<protein>
    <submittedName>
        <fullName evidence="5">Crp/Fnr family transcriptional regulator</fullName>
    </submittedName>
</protein>
<evidence type="ECO:0000256" key="3">
    <source>
        <dbReference type="ARBA" id="ARBA00023163"/>
    </source>
</evidence>
<dbReference type="Gene3D" id="1.10.10.10">
    <property type="entry name" value="Winged helix-like DNA-binding domain superfamily/Winged helix DNA-binding domain"/>
    <property type="match status" value="1"/>
</dbReference>
<dbReference type="SUPFAM" id="SSF51206">
    <property type="entry name" value="cAMP-binding domain-like"/>
    <property type="match status" value="1"/>
</dbReference>
<name>A0A9X2W2P6_9SPHN</name>
<dbReference type="SUPFAM" id="SSF46785">
    <property type="entry name" value="Winged helix' DNA-binding domain"/>
    <property type="match status" value="1"/>
</dbReference>
<feature type="domain" description="HTH crp-type" evidence="4">
    <location>
        <begin position="159"/>
        <end position="229"/>
    </location>
</feature>
<dbReference type="PROSITE" id="PS51063">
    <property type="entry name" value="HTH_CRP_2"/>
    <property type="match status" value="1"/>
</dbReference>
<dbReference type="RefSeq" id="WP_259962398.1">
    <property type="nucleotide sequence ID" value="NZ_JAOAMV010000005.1"/>
</dbReference>
<evidence type="ECO:0000313" key="6">
    <source>
        <dbReference type="Proteomes" id="UP001142648"/>
    </source>
</evidence>
<dbReference type="InterPro" id="IPR036390">
    <property type="entry name" value="WH_DNA-bd_sf"/>
</dbReference>
<keyword evidence="2" id="KW-0238">DNA-binding</keyword>
<dbReference type="InterPro" id="IPR014710">
    <property type="entry name" value="RmlC-like_jellyroll"/>
</dbReference>
<comment type="caution">
    <text evidence="5">The sequence shown here is derived from an EMBL/GenBank/DDBJ whole genome shotgun (WGS) entry which is preliminary data.</text>
</comment>
<sequence length="258" mass="29932">MIDVVDDAERYPLTGRFLMGRSRHAMEEREKDLLEQSIEQVIRYDTQTCILARGQPTDRSTMLIDGFILRTITEHERRYIVGIQVPGDFVDLHAYALKRLDHDVVTLGPTRVGQISHDRIGHIHAHEPHLSRLFWFSTLLDAAIHRQWTLKLEQLKASRRVSHRLSEIWRRLEMVGLGRSNGFRSPLTQSDLADMCGTTAIHMNRALSELRREDIAEFRRGLVIVRDRAKLERHGDFDPSYLYGHGPLYVADELDDMD</sequence>
<reference evidence="5" key="1">
    <citation type="submission" date="2022-09" db="EMBL/GenBank/DDBJ databases">
        <title>The genome sequence of Tsuneonella sp. YG55.</title>
        <authorList>
            <person name="Liu Y."/>
        </authorList>
    </citation>
    <scope>NUCLEOTIDE SEQUENCE</scope>
    <source>
        <strain evidence="5">YG55</strain>
    </source>
</reference>
<accession>A0A9X2W2P6</accession>
<dbReference type="AlphaFoldDB" id="A0A9X2W2P6"/>
<dbReference type="Pfam" id="PF13545">
    <property type="entry name" value="HTH_Crp_2"/>
    <property type="match status" value="1"/>
</dbReference>
<dbReference type="InterPro" id="IPR018490">
    <property type="entry name" value="cNMP-bd_dom_sf"/>
</dbReference>
<evidence type="ECO:0000313" key="5">
    <source>
        <dbReference type="EMBL" id="MCT2559498.1"/>
    </source>
</evidence>
<keyword evidence="6" id="KW-1185">Reference proteome</keyword>
<dbReference type="Proteomes" id="UP001142648">
    <property type="component" value="Unassembled WGS sequence"/>
</dbReference>
<dbReference type="SMART" id="SM00419">
    <property type="entry name" value="HTH_CRP"/>
    <property type="match status" value="1"/>
</dbReference>
<evidence type="ECO:0000259" key="4">
    <source>
        <dbReference type="PROSITE" id="PS51063"/>
    </source>
</evidence>
<gene>
    <name evidence="5" type="ORF">N0B51_10960</name>
</gene>
<evidence type="ECO:0000256" key="1">
    <source>
        <dbReference type="ARBA" id="ARBA00023015"/>
    </source>
</evidence>
<organism evidence="5 6">
    <name type="scientific">Tsuneonella litorea</name>
    <dbReference type="NCBI Taxonomy" id="2976475"/>
    <lineage>
        <taxon>Bacteria</taxon>
        <taxon>Pseudomonadati</taxon>
        <taxon>Pseudomonadota</taxon>
        <taxon>Alphaproteobacteria</taxon>
        <taxon>Sphingomonadales</taxon>
        <taxon>Erythrobacteraceae</taxon>
        <taxon>Tsuneonella</taxon>
    </lineage>
</organism>
<proteinExistence type="predicted"/>
<dbReference type="GO" id="GO:0006355">
    <property type="term" value="P:regulation of DNA-templated transcription"/>
    <property type="evidence" value="ECO:0007669"/>
    <property type="project" value="InterPro"/>
</dbReference>
<keyword evidence="1" id="KW-0805">Transcription regulation</keyword>
<dbReference type="Gene3D" id="2.60.120.10">
    <property type="entry name" value="Jelly Rolls"/>
    <property type="match status" value="1"/>
</dbReference>
<dbReference type="InterPro" id="IPR036388">
    <property type="entry name" value="WH-like_DNA-bd_sf"/>
</dbReference>
<dbReference type="GO" id="GO:0003677">
    <property type="term" value="F:DNA binding"/>
    <property type="evidence" value="ECO:0007669"/>
    <property type="project" value="UniProtKB-KW"/>
</dbReference>
<evidence type="ECO:0000256" key="2">
    <source>
        <dbReference type="ARBA" id="ARBA00023125"/>
    </source>
</evidence>
<dbReference type="EMBL" id="JAOAMV010000005">
    <property type="protein sequence ID" value="MCT2559498.1"/>
    <property type="molecule type" value="Genomic_DNA"/>
</dbReference>